<evidence type="ECO:0000313" key="2">
    <source>
        <dbReference type="Proteomes" id="UP001500841"/>
    </source>
</evidence>
<protein>
    <recommendedName>
        <fullName evidence="3">Parallel beta helix pectate lyase-like protein</fullName>
    </recommendedName>
</protein>
<dbReference type="InterPro" id="IPR012334">
    <property type="entry name" value="Pectin_lyas_fold"/>
</dbReference>
<name>A0ABP7WEL1_9SPHI</name>
<organism evidence="1 2">
    <name type="scientific">Mucilaginibacter panaciglaebae</name>
    <dbReference type="NCBI Taxonomy" id="502331"/>
    <lineage>
        <taxon>Bacteria</taxon>
        <taxon>Pseudomonadati</taxon>
        <taxon>Bacteroidota</taxon>
        <taxon>Sphingobacteriia</taxon>
        <taxon>Sphingobacteriales</taxon>
        <taxon>Sphingobacteriaceae</taxon>
        <taxon>Mucilaginibacter</taxon>
    </lineage>
</organism>
<sequence length="326" mass="35086">MPAGYVKDGSKDYTTYLQDAINKYTDITFPAFPIMVNDKGLVVGSNKTLTFLAGSKLIVKPSSNGNYNIIDIVNASNVTLNSPVIVGDRYVHLGTSGEWGMGIGIYGSSKVTVNNATITNCWGDGITVEPKKGVSSSAISINNAYCNYNRRNGMSITSVIGMTVESSYFGHTNGVLPCAGIDIEPNSSTDELQQVTISNTRTEYNTGTGISTGLKNLFGGSNKKMSLTVINHIDKGSADAFRATATLTRRVGSETVSGDIIVTNPYWRQNTNTPIQTNILVKTIKLTVTKPTVQDVNGNQLNNASILALFTYKTNINRDANYVITF</sequence>
<evidence type="ECO:0000313" key="1">
    <source>
        <dbReference type="EMBL" id="GAA4087082.1"/>
    </source>
</evidence>
<dbReference type="SUPFAM" id="SSF51126">
    <property type="entry name" value="Pectin lyase-like"/>
    <property type="match status" value="1"/>
</dbReference>
<dbReference type="EMBL" id="BAABCV010000002">
    <property type="protein sequence ID" value="GAA4087082.1"/>
    <property type="molecule type" value="Genomic_DNA"/>
</dbReference>
<gene>
    <name evidence="1" type="ORF">GCM10022392_05070</name>
</gene>
<accession>A0ABP7WEL1</accession>
<comment type="caution">
    <text evidence="1">The sequence shown here is derived from an EMBL/GenBank/DDBJ whole genome shotgun (WGS) entry which is preliminary data.</text>
</comment>
<dbReference type="Gene3D" id="2.160.20.10">
    <property type="entry name" value="Single-stranded right-handed beta-helix, Pectin lyase-like"/>
    <property type="match status" value="1"/>
</dbReference>
<reference evidence="2" key="1">
    <citation type="journal article" date="2019" name="Int. J. Syst. Evol. Microbiol.">
        <title>The Global Catalogue of Microorganisms (GCM) 10K type strain sequencing project: providing services to taxonomists for standard genome sequencing and annotation.</title>
        <authorList>
            <consortium name="The Broad Institute Genomics Platform"/>
            <consortium name="The Broad Institute Genome Sequencing Center for Infectious Disease"/>
            <person name="Wu L."/>
            <person name="Ma J."/>
        </authorList>
    </citation>
    <scope>NUCLEOTIDE SEQUENCE [LARGE SCALE GENOMIC DNA]</scope>
    <source>
        <strain evidence="2">JCM 17085</strain>
    </source>
</reference>
<evidence type="ECO:0008006" key="3">
    <source>
        <dbReference type="Google" id="ProtNLM"/>
    </source>
</evidence>
<dbReference type="InterPro" id="IPR011050">
    <property type="entry name" value="Pectin_lyase_fold/virulence"/>
</dbReference>
<keyword evidence="2" id="KW-1185">Reference proteome</keyword>
<dbReference type="Proteomes" id="UP001500841">
    <property type="component" value="Unassembled WGS sequence"/>
</dbReference>
<proteinExistence type="predicted"/>